<evidence type="ECO:0000256" key="1">
    <source>
        <dbReference type="SAM" id="Coils"/>
    </source>
</evidence>
<feature type="coiled-coil region" evidence="1">
    <location>
        <begin position="116"/>
        <end position="143"/>
    </location>
</feature>
<sequence length="465" mass="52808">MAMAMPRFEMIESDVAAQLFEEFTRLEDVAQVARSVPRASSSDVWKGDTVVTDSVLTRGFDDPLAWCEELLASDAPLALPEVSPVLCVASPPSAGSPCSSGSPDTKDTCDRRLSYRQRQRHEITVLRERVATMEAELERLRSARCGSRRHEQLEPSGAMTHEQRLIVAVEEFWRRAATRERLARQRAVQEHERLRHFVNQNIKVVKTLERLLEQQIQTEIAGQAMTQSQYLERLGVLQEGYTRGIYAFLSHGLASSARMTSDMMARAGMASRLGTYQHSQLHSGAAPDDWFIELKESRFLPFSAQRVSDLSWRCMTKPTSVLANGAFQVDELSPDEVKIKFIMEIPFQRELISMKGWVVGRRSLPTSSPPHGYTSAWSDFLIVEGLTPEPLELREDGWSQLRKLPSDDACVLQDYSRVRSVLSSTAHILPRAERDRMWRVIQAMFSEFAASWYEHWERMLLASSA</sequence>
<dbReference type="EMBL" id="JAKCXM010000666">
    <property type="protein sequence ID" value="KAJ0392316.1"/>
    <property type="molecule type" value="Genomic_DNA"/>
</dbReference>
<dbReference type="PANTHER" id="PTHR35796">
    <property type="entry name" value="HYPOTHETICAL CYTOSOLIC PROTEIN"/>
    <property type="match status" value="1"/>
</dbReference>
<dbReference type="Proteomes" id="UP001209570">
    <property type="component" value="Unassembled WGS sequence"/>
</dbReference>
<evidence type="ECO:0000313" key="2">
    <source>
        <dbReference type="EMBL" id="KAJ0392316.1"/>
    </source>
</evidence>
<dbReference type="PANTHER" id="PTHR35796:SF3">
    <property type="entry name" value="BHLH DOMAIN-CONTAINING PROTEIN"/>
    <property type="match status" value="1"/>
</dbReference>
<reference evidence="2" key="1">
    <citation type="submission" date="2021-12" db="EMBL/GenBank/DDBJ databases">
        <title>Prjna785345.</title>
        <authorList>
            <person name="Rujirawat T."/>
            <person name="Krajaejun T."/>
        </authorList>
    </citation>
    <scope>NUCLEOTIDE SEQUENCE</scope>
    <source>
        <strain evidence="2">Pi057C3</strain>
    </source>
</reference>
<organism evidence="2 3">
    <name type="scientific">Pythium insidiosum</name>
    <name type="common">Pythiosis disease agent</name>
    <dbReference type="NCBI Taxonomy" id="114742"/>
    <lineage>
        <taxon>Eukaryota</taxon>
        <taxon>Sar</taxon>
        <taxon>Stramenopiles</taxon>
        <taxon>Oomycota</taxon>
        <taxon>Peronosporomycetes</taxon>
        <taxon>Pythiales</taxon>
        <taxon>Pythiaceae</taxon>
        <taxon>Pythium</taxon>
    </lineage>
</organism>
<evidence type="ECO:0008006" key="4">
    <source>
        <dbReference type="Google" id="ProtNLM"/>
    </source>
</evidence>
<evidence type="ECO:0000313" key="3">
    <source>
        <dbReference type="Proteomes" id="UP001209570"/>
    </source>
</evidence>
<proteinExistence type="predicted"/>
<name>A0AAD5LSQ5_PYTIN</name>
<dbReference type="AlphaFoldDB" id="A0AAD5LSQ5"/>
<accession>A0AAD5LSQ5</accession>
<keyword evidence="3" id="KW-1185">Reference proteome</keyword>
<protein>
    <recommendedName>
        <fullName evidence="4">M96 mating-specific protein family</fullName>
    </recommendedName>
</protein>
<gene>
    <name evidence="2" type="ORF">P43SY_003776</name>
</gene>
<comment type="caution">
    <text evidence="2">The sequence shown here is derived from an EMBL/GenBank/DDBJ whole genome shotgun (WGS) entry which is preliminary data.</text>
</comment>
<keyword evidence="1" id="KW-0175">Coiled coil</keyword>